<dbReference type="InterPro" id="IPR006150">
    <property type="entry name" value="Cys_repeat_1"/>
</dbReference>
<evidence type="ECO:0000313" key="1">
    <source>
        <dbReference type="EMBL" id="VDM84202.1"/>
    </source>
</evidence>
<name>A0A3P7LYG1_STRVU</name>
<protein>
    <submittedName>
        <fullName evidence="1">Uncharacterized protein</fullName>
    </submittedName>
</protein>
<dbReference type="EMBL" id="UYYB01128339">
    <property type="protein sequence ID" value="VDM84202.1"/>
    <property type="molecule type" value="Genomic_DNA"/>
</dbReference>
<dbReference type="InterPro" id="IPR053014">
    <property type="entry name" value="Cuticle_assoc_divergent"/>
</dbReference>
<dbReference type="PANTHER" id="PTHR46339:SF5">
    <property type="entry name" value="BPTI_KUNITZ INHIBITOR DOMAIN-CONTAINING PROTEIN"/>
    <property type="match status" value="1"/>
</dbReference>
<dbReference type="PANTHER" id="PTHR46339">
    <property type="entry name" value="PROTEIN CBG15282-RELATED"/>
    <property type="match status" value="1"/>
</dbReference>
<dbReference type="Pfam" id="PF14625">
    <property type="entry name" value="Lustrin_cystein"/>
    <property type="match status" value="2"/>
</dbReference>
<sequence length="106" mass="11308">MFALQQACALSPGGGGCPPTYTCQSDVPNAFQGYCCSQMIICPGGAEFHVDEKSQMPTTCSSKGFGFCPLGYTCQQQPETTNFYCCVGKEGEAINGKAHFKAEIKK</sequence>
<accession>A0A3P7LYG1</accession>
<evidence type="ECO:0000313" key="2">
    <source>
        <dbReference type="Proteomes" id="UP000270094"/>
    </source>
</evidence>
<organism evidence="1 2">
    <name type="scientific">Strongylus vulgaris</name>
    <name type="common">Blood worm</name>
    <dbReference type="NCBI Taxonomy" id="40348"/>
    <lineage>
        <taxon>Eukaryota</taxon>
        <taxon>Metazoa</taxon>
        <taxon>Ecdysozoa</taxon>
        <taxon>Nematoda</taxon>
        <taxon>Chromadorea</taxon>
        <taxon>Rhabditida</taxon>
        <taxon>Rhabditina</taxon>
        <taxon>Rhabditomorpha</taxon>
        <taxon>Strongyloidea</taxon>
        <taxon>Strongylidae</taxon>
        <taxon>Strongylus</taxon>
    </lineage>
</organism>
<dbReference type="InterPro" id="IPR028150">
    <property type="entry name" value="Lustrin_cystein"/>
</dbReference>
<reference evidence="1 2" key="1">
    <citation type="submission" date="2018-11" db="EMBL/GenBank/DDBJ databases">
        <authorList>
            <consortium name="Pathogen Informatics"/>
        </authorList>
    </citation>
    <scope>NUCLEOTIDE SEQUENCE [LARGE SCALE GENOMIC DNA]</scope>
</reference>
<proteinExistence type="predicted"/>
<dbReference type="OrthoDB" id="10465265at2759"/>
<dbReference type="AlphaFoldDB" id="A0A3P7LYG1"/>
<dbReference type="Proteomes" id="UP000270094">
    <property type="component" value="Unassembled WGS sequence"/>
</dbReference>
<keyword evidence="2" id="KW-1185">Reference proteome</keyword>
<dbReference type="SMART" id="SM00289">
    <property type="entry name" value="WR1"/>
    <property type="match status" value="2"/>
</dbReference>
<gene>
    <name evidence="1" type="ORF">SVUK_LOCUS19200</name>
</gene>